<name>A0A9Q3PNQ2_9BASI</name>
<accession>A0A9Q3PNQ2</accession>
<dbReference type="AlphaFoldDB" id="A0A9Q3PNQ2"/>
<dbReference type="EMBL" id="AVOT02082672">
    <property type="protein sequence ID" value="MBW0568459.1"/>
    <property type="molecule type" value="Genomic_DNA"/>
</dbReference>
<evidence type="ECO:0000313" key="2">
    <source>
        <dbReference type="Proteomes" id="UP000765509"/>
    </source>
</evidence>
<gene>
    <name evidence="1" type="ORF">O181_108174</name>
</gene>
<protein>
    <submittedName>
        <fullName evidence="1">Uncharacterized protein</fullName>
    </submittedName>
</protein>
<proteinExistence type="predicted"/>
<organism evidence="1 2">
    <name type="scientific">Austropuccinia psidii MF-1</name>
    <dbReference type="NCBI Taxonomy" id="1389203"/>
    <lineage>
        <taxon>Eukaryota</taxon>
        <taxon>Fungi</taxon>
        <taxon>Dikarya</taxon>
        <taxon>Basidiomycota</taxon>
        <taxon>Pucciniomycotina</taxon>
        <taxon>Pucciniomycetes</taxon>
        <taxon>Pucciniales</taxon>
        <taxon>Sphaerophragmiaceae</taxon>
        <taxon>Austropuccinia</taxon>
    </lineage>
</organism>
<dbReference type="Proteomes" id="UP000765509">
    <property type="component" value="Unassembled WGS sequence"/>
</dbReference>
<keyword evidence="2" id="KW-1185">Reference proteome</keyword>
<comment type="caution">
    <text evidence="1">The sequence shown here is derived from an EMBL/GenBank/DDBJ whole genome shotgun (WGS) entry which is preliminary data.</text>
</comment>
<sequence length="124" mass="13592">MEPSKVASDTALTPPYAFSHLPLTILTLVQCPPNMPPMPPHTILILNAPAAPSRQDYNTAPHLLPHHSFRLCTPASSSLMIKILMLLWGPQHMPPTPPSTLLMPPPTCLILSTPYHAYSNVLYP</sequence>
<reference evidence="1" key="1">
    <citation type="submission" date="2021-03" db="EMBL/GenBank/DDBJ databases">
        <title>Draft genome sequence of rust myrtle Austropuccinia psidii MF-1, a brazilian biotype.</title>
        <authorList>
            <person name="Quecine M.C."/>
            <person name="Pachon D.M.R."/>
            <person name="Bonatelli M.L."/>
            <person name="Correr F.H."/>
            <person name="Franceschini L.M."/>
            <person name="Leite T.F."/>
            <person name="Margarido G.R.A."/>
            <person name="Almeida C.A."/>
            <person name="Ferrarezi J.A."/>
            <person name="Labate C.A."/>
        </authorList>
    </citation>
    <scope>NUCLEOTIDE SEQUENCE</scope>
    <source>
        <strain evidence="1">MF-1</strain>
    </source>
</reference>
<evidence type="ECO:0000313" key="1">
    <source>
        <dbReference type="EMBL" id="MBW0568459.1"/>
    </source>
</evidence>